<dbReference type="EMBL" id="SMAK01000007">
    <property type="protein sequence ID" value="TCT09291.1"/>
    <property type="molecule type" value="Genomic_DNA"/>
</dbReference>
<evidence type="ECO:0000313" key="4">
    <source>
        <dbReference type="Proteomes" id="UP000295678"/>
    </source>
</evidence>
<dbReference type="PIRSF" id="PIRSF000709">
    <property type="entry name" value="6PFK_2-Ptase"/>
    <property type="match status" value="1"/>
</dbReference>
<dbReference type="InterPro" id="IPR001345">
    <property type="entry name" value="PG/BPGM_mutase_AS"/>
</dbReference>
<dbReference type="SUPFAM" id="SSF53254">
    <property type="entry name" value="Phosphoglycerate mutase-like"/>
    <property type="match status" value="1"/>
</dbReference>
<dbReference type="InterPro" id="IPR013078">
    <property type="entry name" value="His_Pase_superF_clade-1"/>
</dbReference>
<dbReference type="InterPro" id="IPR029033">
    <property type="entry name" value="His_PPase_superfam"/>
</dbReference>
<gene>
    <name evidence="3" type="ORF">EDC22_107138</name>
</gene>
<feature type="active site" description="Proton donor/acceptor" evidence="1">
    <location>
        <position position="100"/>
    </location>
</feature>
<evidence type="ECO:0000256" key="2">
    <source>
        <dbReference type="PIRSR" id="PIRSR613078-2"/>
    </source>
</evidence>
<dbReference type="SMART" id="SM00855">
    <property type="entry name" value="PGAM"/>
    <property type="match status" value="1"/>
</dbReference>
<feature type="active site" description="Tele-phosphohistidine intermediate" evidence="1">
    <location>
        <position position="16"/>
    </location>
</feature>
<organism evidence="3 4">
    <name type="scientific">Tepidamorphus gemmatus</name>
    <dbReference type="NCBI Taxonomy" id="747076"/>
    <lineage>
        <taxon>Bacteria</taxon>
        <taxon>Pseudomonadati</taxon>
        <taxon>Pseudomonadota</taxon>
        <taxon>Alphaproteobacteria</taxon>
        <taxon>Hyphomicrobiales</taxon>
        <taxon>Tepidamorphaceae</taxon>
        <taxon>Tepidamorphus</taxon>
    </lineage>
</organism>
<dbReference type="InterPro" id="IPR050275">
    <property type="entry name" value="PGM_Phosphatase"/>
</dbReference>
<sequence>MGHMIAPGRRLWLIRHGETDWNVEGRLQGQRDIPINAIGRVQARRNGTVLAGLLAAAGRDPAELDWVASPLSRARETMEILRAVMGLDPAGYRLDPRLLEISFGAWEGSTLSELKRSDPAGHAARKADKWGFVPPGGESYEMLSRRIAPWLAGLATDTVCVAHGGITRVTRGLLEAIPSAEIPALPIRQDRIYVWTGDRAEWA</sequence>
<dbReference type="AlphaFoldDB" id="A0A4R3M760"/>
<dbReference type="GO" id="GO:0016791">
    <property type="term" value="F:phosphatase activity"/>
    <property type="evidence" value="ECO:0007669"/>
    <property type="project" value="TreeGrafter"/>
</dbReference>
<comment type="caution">
    <text evidence="3">The sequence shown here is derived from an EMBL/GenBank/DDBJ whole genome shotgun (WGS) entry which is preliminary data.</text>
</comment>
<dbReference type="GO" id="GO:0005737">
    <property type="term" value="C:cytoplasm"/>
    <property type="evidence" value="ECO:0007669"/>
    <property type="project" value="TreeGrafter"/>
</dbReference>
<dbReference type="Proteomes" id="UP000295678">
    <property type="component" value="Unassembled WGS sequence"/>
</dbReference>
<accession>A0A4R3M760</accession>
<keyword evidence="4" id="KW-1185">Reference proteome</keyword>
<proteinExistence type="predicted"/>
<dbReference type="PANTHER" id="PTHR48100:SF59">
    <property type="entry name" value="ADENOSYLCOBALAMIN_ALPHA-RIBAZOLE PHOSPHATASE"/>
    <property type="match status" value="1"/>
</dbReference>
<name>A0A4R3M760_9HYPH</name>
<dbReference type="Pfam" id="PF00300">
    <property type="entry name" value="His_Phos_1"/>
    <property type="match status" value="1"/>
</dbReference>
<feature type="binding site" evidence="2">
    <location>
        <position position="73"/>
    </location>
    <ligand>
        <name>substrate</name>
    </ligand>
</feature>
<reference evidence="3 4" key="1">
    <citation type="submission" date="2019-03" db="EMBL/GenBank/DDBJ databases">
        <title>Genomic Encyclopedia of Type Strains, Phase IV (KMG-IV): sequencing the most valuable type-strain genomes for metagenomic binning, comparative biology and taxonomic classification.</title>
        <authorList>
            <person name="Goeker M."/>
        </authorList>
    </citation>
    <scope>NUCLEOTIDE SEQUENCE [LARGE SCALE GENOMIC DNA]</scope>
    <source>
        <strain evidence="3 4">DSM 19345</strain>
    </source>
</reference>
<dbReference type="CDD" id="cd07067">
    <property type="entry name" value="HP_PGM_like"/>
    <property type="match status" value="1"/>
</dbReference>
<evidence type="ECO:0000313" key="3">
    <source>
        <dbReference type="EMBL" id="TCT09291.1"/>
    </source>
</evidence>
<evidence type="ECO:0000256" key="1">
    <source>
        <dbReference type="PIRSR" id="PIRSR613078-1"/>
    </source>
</evidence>
<protein>
    <submittedName>
        <fullName evidence="3">Putative phosphoglycerate mutase</fullName>
    </submittedName>
</protein>
<dbReference type="PROSITE" id="PS00175">
    <property type="entry name" value="PG_MUTASE"/>
    <property type="match status" value="1"/>
</dbReference>
<dbReference type="PANTHER" id="PTHR48100">
    <property type="entry name" value="BROAD-SPECIFICITY PHOSPHATASE YOR283W-RELATED"/>
    <property type="match status" value="1"/>
</dbReference>
<dbReference type="Gene3D" id="3.40.50.1240">
    <property type="entry name" value="Phosphoglycerate mutase-like"/>
    <property type="match status" value="1"/>
</dbReference>
<feature type="binding site" evidence="2">
    <location>
        <begin position="15"/>
        <end position="22"/>
    </location>
    <ligand>
        <name>substrate</name>
    </ligand>
</feature>